<evidence type="ECO:0000313" key="1">
    <source>
        <dbReference type="EMBL" id="GIY54983.1"/>
    </source>
</evidence>
<keyword evidence="2" id="KW-1185">Reference proteome</keyword>
<name>A0AAV4UB35_9ARAC</name>
<protein>
    <submittedName>
        <fullName evidence="1">Uncharacterized protein</fullName>
    </submittedName>
</protein>
<organism evidence="1 2">
    <name type="scientific">Caerostris darwini</name>
    <dbReference type="NCBI Taxonomy" id="1538125"/>
    <lineage>
        <taxon>Eukaryota</taxon>
        <taxon>Metazoa</taxon>
        <taxon>Ecdysozoa</taxon>
        <taxon>Arthropoda</taxon>
        <taxon>Chelicerata</taxon>
        <taxon>Arachnida</taxon>
        <taxon>Araneae</taxon>
        <taxon>Araneomorphae</taxon>
        <taxon>Entelegynae</taxon>
        <taxon>Araneoidea</taxon>
        <taxon>Araneidae</taxon>
        <taxon>Caerostris</taxon>
    </lineage>
</organism>
<evidence type="ECO:0000313" key="2">
    <source>
        <dbReference type="Proteomes" id="UP001054837"/>
    </source>
</evidence>
<accession>A0AAV4UB35</accession>
<reference evidence="1 2" key="1">
    <citation type="submission" date="2021-06" db="EMBL/GenBank/DDBJ databases">
        <title>Caerostris darwini draft genome.</title>
        <authorList>
            <person name="Kono N."/>
            <person name="Arakawa K."/>
        </authorList>
    </citation>
    <scope>NUCLEOTIDE SEQUENCE [LARGE SCALE GENOMIC DNA]</scope>
</reference>
<dbReference type="EMBL" id="BPLQ01011021">
    <property type="protein sequence ID" value="GIY54983.1"/>
    <property type="molecule type" value="Genomic_DNA"/>
</dbReference>
<dbReference type="AlphaFoldDB" id="A0AAV4UB35"/>
<comment type="caution">
    <text evidence="1">The sequence shown here is derived from an EMBL/GenBank/DDBJ whole genome shotgun (WGS) entry which is preliminary data.</text>
</comment>
<gene>
    <name evidence="1" type="ORF">CDAR_222241</name>
</gene>
<dbReference type="Proteomes" id="UP001054837">
    <property type="component" value="Unassembled WGS sequence"/>
</dbReference>
<proteinExistence type="predicted"/>
<sequence length="138" mass="16508">MKSHRNTKSQSSMNQDMWVDRNRYTYPLMSETNETNVHNQTLVECRPVPRNRKCLGLNSEGIRIFQNKHQPHTIGERYHQIPQGNTKSQSSMNQDMWVDRNRYAYPLMFATNETNVHNQTFVEFRPIPRDRKCLRPQQ</sequence>